<dbReference type="Gene3D" id="4.10.400.10">
    <property type="entry name" value="Low-density Lipoprotein Receptor"/>
    <property type="match status" value="3"/>
</dbReference>
<keyword evidence="4" id="KW-1133">Transmembrane helix</keyword>
<dbReference type="FunFam" id="4.10.400.10:FF:000062">
    <property type="entry name" value="Terribly reduced optic lobes, isoform AI"/>
    <property type="match status" value="1"/>
</dbReference>
<evidence type="ECO:0000256" key="1">
    <source>
        <dbReference type="ARBA" id="ARBA00004167"/>
    </source>
</evidence>
<dbReference type="PANTHER" id="PTHR22722">
    <property type="entry name" value="LOW-DENSITY LIPOPROTEIN RECEPTOR-RELATED PROTEIN 2-RELATED"/>
    <property type="match status" value="1"/>
</dbReference>
<dbReference type="InterPro" id="IPR002172">
    <property type="entry name" value="LDrepeatLR_classA_rpt"/>
</dbReference>
<evidence type="ECO:0000256" key="5">
    <source>
        <dbReference type="ARBA" id="ARBA00023136"/>
    </source>
</evidence>
<dbReference type="GO" id="GO:0043235">
    <property type="term" value="C:receptor complex"/>
    <property type="evidence" value="ECO:0007669"/>
    <property type="project" value="TreeGrafter"/>
</dbReference>
<feature type="non-terminal residue" evidence="10">
    <location>
        <position position="1"/>
    </location>
</feature>
<dbReference type="GO" id="GO:0005886">
    <property type="term" value="C:plasma membrane"/>
    <property type="evidence" value="ECO:0007669"/>
    <property type="project" value="TreeGrafter"/>
</dbReference>
<dbReference type="InterPro" id="IPR051221">
    <property type="entry name" value="LDLR-related"/>
</dbReference>
<feature type="disulfide bond" evidence="9">
    <location>
        <begin position="91"/>
        <end position="106"/>
    </location>
</feature>
<dbReference type="InterPro" id="IPR036055">
    <property type="entry name" value="LDL_receptor-like_sf"/>
</dbReference>
<comment type="caution">
    <text evidence="10">The sequence shown here is derived from an EMBL/GenBank/DDBJ whole genome shotgun (WGS) entry which is preliminary data.</text>
</comment>
<dbReference type="PROSITE" id="PS01209">
    <property type="entry name" value="LDLRA_1"/>
    <property type="match status" value="2"/>
</dbReference>
<feature type="disulfide bond" evidence="9">
    <location>
        <begin position="52"/>
        <end position="67"/>
    </location>
</feature>
<proteinExistence type="predicted"/>
<feature type="non-terminal residue" evidence="10">
    <location>
        <position position="143"/>
    </location>
</feature>
<evidence type="ECO:0000256" key="3">
    <source>
        <dbReference type="ARBA" id="ARBA00022737"/>
    </source>
</evidence>
<dbReference type="EMBL" id="CAXKWB010005559">
    <property type="protein sequence ID" value="CAL4079015.1"/>
    <property type="molecule type" value="Genomic_DNA"/>
</dbReference>
<dbReference type="SMART" id="SM00192">
    <property type="entry name" value="LDLa"/>
    <property type="match status" value="3"/>
</dbReference>
<comment type="subcellular location">
    <subcellularLocation>
        <location evidence="1">Membrane</location>
        <topology evidence="1">Single-pass membrane protein</topology>
    </subcellularLocation>
</comment>
<evidence type="ECO:0000313" key="10">
    <source>
        <dbReference type="EMBL" id="CAL4079015.1"/>
    </source>
</evidence>
<protein>
    <submittedName>
        <fullName evidence="10">Uncharacterized protein</fullName>
    </submittedName>
</protein>
<dbReference type="Proteomes" id="UP001497623">
    <property type="component" value="Unassembled WGS sequence"/>
</dbReference>
<evidence type="ECO:0000256" key="7">
    <source>
        <dbReference type="ARBA" id="ARBA00023170"/>
    </source>
</evidence>
<dbReference type="AlphaFoldDB" id="A0AAV2QB53"/>
<dbReference type="FunFam" id="4.10.400.10:FF:000011">
    <property type="entry name" value="Low-density lipoprotein receptor-related protein 1"/>
    <property type="match status" value="1"/>
</dbReference>
<keyword evidence="6 9" id="KW-1015">Disulfide bond</keyword>
<dbReference type="PROSITE" id="PS50068">
    <property type="entry name" value="LDLRA_2"/>
    <property type="match status" value="2"/>
</dbReference>
<feature type="disulfide bond" evidence="9">
    <location>
        <begin position="33"/>
        <end position="45"/>
    </location>
</feature>
<keyword evidence="8" id="KW-0325">Glycoprotein</keyword>
<evidence type="ECO:0000256" key="9">
    <source>
        <dbReference type="PROSITE-ProRule" id="PRU00124"/>
    </source>
</evidence>
<feature type="disulfide bond" evidence="9">
    <location>
        <begin position="40"/>
        <end position="58"/>
    </location>
</feature>
<evidence type="ECO:0000256" key="2">
    <source>
        <dbReference type="ARBA" id="ARBA00022692"/>
    </source>
</evidence>
<evidence type="ECO:0000256" key="4">
    <source>
        <dbReference type="ARBA" id="ARBA00022989"/>
    </source>
</evidence>
<keyword evidence="7" id="KW-0675">Receptor</keyword>
<organism evidence="10 11">
    <name type="scientific">Meganyctiphanes norvegica</name>
    <name type="common">Northern krill</name>
    <name type="synonym">Thysanopoda norvegica</name>
    <dbReference type="NCBI Taxonomy" id="48144"/>
    <lineage>
        <taxon>Eukaryota</taxon>
        <taxon>Metazoa</taxon>
        <taxon>Ecdysozoa</taxon>
        <taxon>Arthropoda</taxon>
        <taxon>Crustacea</taxon>
        <taxon>Multicrustacea</taxon>
        <taxon>Malacostraca</taxon>
        <taxon>Eumalacostraca</taxon>
        <taxon>Eucarida</taxon>
        <taxon>Euphausiacea</taxon>
        <taxon>Euphausiidae</taxon>
        <taxon>Meganyctiphanes</taxon>
    </lineage>
</organism>
<evidence type="ECO:0000313" key="11">
    <source>
        <dbReference type="Proteomes" id="UP001497623"/>
    </source>
</evidence>
<accession>A0AAV2QB53</accession>
<feature type="disulfide bond" evidence="9">
    <location>
        <begin position="72"/>
        <end position="84"/>
    </location>
</feature>
<reference evidence="10 11" key="1">
    <citation type="submission" date="2024-05" db="EMBL/GenBank/DDBJ databases">
        <authorList>
            <person name="Wallberg A."/>
        </authorList>
    </citation>
    <scope>NUCLEOTIDE SEQUENCE [LARGE SCALE GENOMIC DNA]</scope>
</reference>
<keyword evidence="3" id="KW-0677">Repeat</keyword>
<evidence type="ECO:0000256" key="6">
    <source>
        <dbReference type="ARBA" id="ARBA00023157"/>
    </source>
</evidence>
<dbReference type="InterPro" id="IPR023415">
    <property type="entry name" value="LDLR_class-A_CS"/>
</dbReference>
<name>A0AAV2QB53_MEGNR</name>
<dbReference type="PRINTS" id="PR00261">
    <property type="entry name" value="LDLRECEPTOR"/>
</dbReference>
<gene>
    <name evidence="10" type="ORF">MNOR_LOCUS10821</name>
</gene>
<keyword evidence="11" id="KW-1185">Reference proteome</keyword>
<dbReference type="SUPFAM" id="SSF57424">
    <property type="entry name" value="LDL receptor-like module"/>
    <property type="match status" value="3"/>
</dbReference>
<evidence type="ECO:0000256" key="8">
    <source>
        <dbReference type="ARBA" id="ARBA00023180"/>
    </source>
</evidence>
<keyword evidence="5" id="KW-0472">Membrane</keyword>
<keyword evidence="2" id="KW-0812">Transmembrane</keyword>
<dbReference type="CDD" id="cd00112">
    <property type="entry name" value="LDLa"/>
    <property type="match status" value="3"/>
</dbReference>
<dbReference type="Pfam" id="PF00057">
    <property type="entry name" value="Ldl_recept_a"/>
    <property type="match status" value="3"/>
</dbReference>
<sequence length="143" mass="15420">ETNPEGLPTRIPQGRPGTVITPQVNKPTQEVSCSPKEFICNNGVCINKSLVCDGDNDCGDNSDETDCGNITCESDNFQCTNGSCIPIHLMCDQENDCGDNSDETDCGNITCESDHFQCTNGSCIPIHLVCDNSDESEFCNNLT</sequence>
<feature type="disulfide bond" evidence="9">
    <location>
        <begin position="79"/>
        <end position="97"/>
    </location>
</feature>